<name>A0ACC0FV32_9ERIC</name>
<evidence type="ECO:0000313" key="1">
    <source>
        <dbReference type="EMBL" id="KAI7991942.1"/>
    </source>
</evidence>
<comment type="caution">
    <text evidence="1">The sequence shown here is derived from an EMBL/GenBank/DDBJ whole genome shotgun (WGS) entry which is preliminary data.</text>
</comment>
<protein>
    <submittedName>
        <fullName evidence="1">Uncharacterized protein</fullName>
    </submittedName>
</protein>
<sequence length="153" mass="17052">MRGMGQEAAYQPELYLTATQVLLKPIVSQLVAELPASLEEYTSIPSIKEVDDLLVVCVGQMAVTASNELLWKPLNHELYLNKLKQNPGNQKEVSSHSLQGLEEQLWVCSEFGSEKMSPTMEVEMAVGLVRLEVELGVEFFPTMEVELGAERVK</sequence>
<reference evidence="1 2" key="1">
    <citation type="journal article" date="2022" name="Plant J.">
        <title>Chromosome-level genome of Camellia lanceoleosa provides a valuable resource for understanding genome evolution and self-incompatibility.</title>
        <authorList>
            <person name="Gong W."/>
            <person name="Xiao S."/>
            <person name="Wang L."/>
            <person name="Liao Z."/>
            <person name="Chang Y."/>
            <person name="Mo W."/>
            <person name="Hu G."/>
            <person name="Li W."/>
            <person name="Zhao G."/>
            <person name="Zhu H."/>
            <person name="Hu X."/>
            <person name="Ji K."/>
            <person name="Xiang X."/>
            <person name="Song Q."/>
            <person name="Yuan D."/>
            <person name="Jin S."/>
            <person name="Zhang L."/>
        </authorList>
    </citation>
    <scope>NUCLEOTIDE SEQUENCE [LARGE SCALE GENOMIC DNA]</scope>
    <source>
        <strain evidence="1">SQ_2022a</strain>
    </source>
</reference>
<dbReference type="EMBL" id="CM045770">
    <property type="protein sequence ID" value="KAI7991942.1"/>
    <property type="molecule type" value="Genomic_DNA"/>
</dbReference>
<gene>
    <name evidence="1" type="ORF">LOK49_LG12G02783</name>
</gene>
<keyword evidence="2" id="KW-1185">Reference proteome</keyword>
<evidence type="ECO:0000313" key="2">
    <source>
        <dbReference type="Proteomes" id="UP001060215"/>
    </source>
</evidence>
<proteinExistence type="predicted"/>
<accession>A0ACC0FV32</accession>
<dbReference type="Proteomes" id="UP001060215">
    <property type="component" value="Chromosome 13"/>
</dbReference>
<organism evidence="1 2">
    <name type="scientific">Camellia lanceoleosa</name>
    <dbReference type="NCBI Taxonomy" id="1840588"/>
    <lineage>
        <taxon>Eukaryota</taxon>
        <taxon>Viridiplantae</taxon>
        <taxon>Streptophyta</taxon>
        <taxon>Embryophyta</taxon>
        <taxon>Tracheophyta</taxon>
        <taxon>Spermatophyta</taxon>
        <taxon>Magnoliopsida</taxon>
        <taxon>eudicotyledons</taxon>
        <taxon>Gunneridae</taxon>
        <taxon>Pentapetalae</taxon>
        <taxon>asterids</taxon>
        <taxon>Ericales</taxon>
        <taxon>Theaceae</taxon>
        <taxon>Camellia</taxon>
    </lineage>
</organism>